<accession>X1BKT9</accession>
<dbReference type="AlphaFoldDB" id="X1BKT9"/>
<reference evidence="1" key="1">
    <citation type="journal article" date="2014" name="Front. Microbiol.">
        <title>High frequency of phylogenetically diverse reductive dehalogenase-homologous genes in deep subseafloor sedimentary metagenomes.</title>
        <authorList>
            <person name="Kawai M."/>
            <person name="Futagami T."/>
            <person name="Toyoda A."/>
            <person name="Takaki Y."/>
            <person name="Nishi S."/>
            <person name="Hori S."/>
            <person name="Arai W."/>
            <person name="Tsubouchi T."/>
            <person name="Morono Y."/>
            <person name="Uchiyama I."/>
            <person name="Ito T."/>
            <person name="Fujiyama A."/>
            <person name="Inagaki F."/>
            <person name="Takami H."/>
        </authorList>
    </citation>
    <scope>NUCLEOTIDE SEQUENCE</scope>
    <source>
        <strain evidence="1">Expedition CK06-06</strain>
    </source>
</reference>
<organism evidence="1">
    <name type="scientific">marine sediment metagenome</name>
    <dbReference type="NCBI Taxonomy" id="412755"/>
    <lineage>
        <taxon>unclassified sequences</taxon>
        <taxon>metagenomes</taxon>
        <taxon>ecological metagenomes</taxon>
    </lineage>
</organism>
<gene>
    <name evidence="1" type="ORF">S01H4_31993</name>
</gene>
<protein>
    <submittedName>
        <fullName evidence="1">Uncharacterized protein</fullName>
    </submittedName>
</protein>
<feature type="non-terminal residue" evidence="1">
    <location>
        <position position="302"/>
    </location>
</feature>
<feature type="non-terminal residue" evidence="1">
    <location>
        <position position="1"/>
    </location>
</feature>
<name>X1BKT9_9ZZZZ</name>
<evidence type="ECO:0000313" key="1">
    <source>
        <dbReference type="EMBL" id="GAG84693.1"/>
    </source>
</evidence>
<dbReference type="EMBL" id="BART01016669">
    <property type="protein sequence ID" value="GAG84693.1"/>
    <property type="molecule type" value="Genomic_DNA"/>
</dbReference>
<comment type="caution">
    <text evidence="1">The sequence shown here is derived from an EMBL/GenBank/DDBJ whole genome shotgun (WGS) entry which is preliminary data.</text>
</comment>
<sequence>TDWFVDLLPLEDRLILFRQNSIVQLQGHSFYQFSLDQLIENVGLTAPRSIVRVGNTVYFYHSTGVYTLSAFGGVCSQPLSFAIKKSLDSFMVNQQRAVGAGIAGDYWLSLDYAGGNQKTYIYSEMPIPHWKTYGFGLHAVVQYDPDSTYGNFNPNKWLVALVTSVGTYPGDQTILYEWNEGAIGGSFERTDTVDTWSDTSHGAIIATYQSKRFFEGRERERVYWLDIVGEGDADTITFTFLDEGVAFDTVKYLPDFTDGIRDRIIVDHIVSDFAVRWQDNGYGQYTIKGYEIGWIPWDRGRP</sequence>
<proteinExistence type="predicted"/>